<dbReference type="GO" id="GO:0004190">
    <property type="term" value="F:aspartic-type endopeptidase activity"/>
    <property type="evidence" value="ECO:0007669"/>
    <property type="project" value="UniProtKB-KW"/>
</dbReference>
<evidence type="ECO:0000256" key="11">
    <source>
        <dbReference type="RuleBase" id="RU000454"/>
    </source>
</evidence>
<comment type="subcellular location">
    <subcellularLocation>
        <location evidence="1">Secreted</location>
    </subcellularLocation>
</comment>
<feature type="chain" id="PRO_5026357599" evidence="12">
    <location>
        <begin position="21"/>
        <end position="425"/>
    </location>
</feature>
<dbReference type="Pfam" id="PF00026">
    <property type="entry name" value="Asp"/>
    <property type="match status" value="1"/>
</dbReference>
<feature type="signal peptide" evidence="12">
    <location>
        <begin position="1"/>
        <end position="20"/>
    </location>
</feature>
<dbReference type="Proteomes" id="UP000799291">
    <property type="component" value="Unassembled WGS sequence"/>
</dbReference>
<comment type="function">
    <text evidence="10">Secreted aspartic endopeptidase that allows assimilation of proteinaceous substrates. The scissile peptide bond is attacked by a nucleophilic water molecule activated by two aspartic residues in the active site. Shows a broad primary substrate specificity. Favors hydrophobic residues at the P1 and P1' positions.</text>
</comment>
<proteinExistence type="inferred from homology"/>
<dbReference type="PANTHER" id="PTHR47966:SF23">
    <property type="entry name" value="ASPARTIC ENDOPEPTIDASE, PUTATIVE (AFU_ORTHOLOGUE AFUA_2G15950)-RELATED"/>
    <property type="match status" value="1"/>
</dbReference>
<dbReference type="PROSITE" id="PS00141">
    <property type="entry name" value="ASP_PROTEASE"/>
    <property type="match status" value="1"/>
</dbReference>
<accession>A0A6G1IUY7</accession>
<evidence type="ECO:0000256" key="3">
    <source>
        <dbReference type="ARBA" id="ARBA00022525"/>
    </source>
</evidence>
<dbReference type="InterPro" id="IPR001461">
    <property type="entry name" value="Aspartic_peptidase_A1"/>
</dbReference>
<dbReference type="InterPro" id="IPR021109">
    <property type="entry name" value="Peptidase_aspartic_dom_sf"/>
</dbReference>
<dbReference type="SUPFAM" id="SSF50630">
    <property type="entry name" value="Acid proteases"/>
    <property type="match status" value="1"/>
</dbReference>
<keyword evidence="3" id="KW-0964">Secreted</keyword>
<evidence type="ECO:0000256" key="10">
    <source>
        <dbReference type="ARBA" id="ARBA00055396"/>
    </source>
</evidence>
<evidence type="ECO:0000256" key="9">
    <source>
        <dbReference type="ARBA" id="ARBA00023180"/>
    </source>
</evidence>
<dbReference type="EMBL" id="MU005588">
    <property type="protein sequence ID" value="KAF2682064.1"/>
    <property type="molecule type" value="Genomic_DNA"/>
</dbReference>
<dbReference type="PANTHER" id="PTHR47966">
    <property type="entry name" value="BETA-SITE APP-CLEAVING ENZYME, ISOFORM A-RELATED"/>
    <property type="match status" value="1"/>
</dbReference>
<name>A0A6G1IUY7_9PLEO</name>
<dbReference type="PRINTS" id="PR00792">
    <property type="entry name" value="PEPSIN"/>
</dbReference>
<sequence length="425" mass="44753">MATTIRLVFLLAALVAIVLAHPAPAKIQKRSFKVPRSINRAHPRGLNGPDAMRKVFSKYNFYTSAGFIANTKTPVTLEGLRIAANNGSTNGSGTVAANPEDNAALFLSPVDIGGQTLNLDFDSGSSDLWVFSTALDQASIGQHTAFDPAKSASFKVMQGAQWKITYGDGSGAAGTVGTDTVTIGGVTVQNQAVETANQVSQSFVRDTNTDGLVGLAFSTLNTVNDGTKKTPQKTFFDNVMNDLDQPVFTADLDPDGTGVYEFGKIDQTKFTGEMAWIPVNASSGFWQFPSAKFMVGNQTFNNPSASQAIADTGTSLLLVDQQVADTYYSQVRGAQLNQQVGGFIYPCGAALPDMAVAIGDSYMAVIPGNAITFATVDQANTTCFGGVQGNQGAGLQIYGDTMFKAQFVAFNGGNQSLGFGQKPSI</sequence>
<evidence type="ECO:0000256" key="1">
    <source>
        <dbReference type="ARBA" id="ARBA00004613"/>
    </source>
</evidence>
<dbReference type="CDD" id="cd06097">
    <property type="entry name" value="Aspergillopepsin_like"/>
    <property type="match status" value="1"/>
</dbReference>
<keyword evidence="9" id="KW-0325">Glycoprotein</keyword>
<comment type="similarity">
    <text evidence="2 11">Belongs to the peptidase A1 family.</text>
</comment>
<dbReference type="AlphaFoldDB" id="A0A6G1IUY7"/>
<dbReference type="PROSITE" id="PS51767">
    <property type="entry name" value="PEPTIDASE_A1"/>
    <property type="match status" value="1"/>
</dbReference>
<evidence type="ECO:0000256" key="5">
    <source>
        <dbReference type="ARBA" id="ARBA00022729"/>
    </source>
</evidence>
<dbReference type="OrthoDB" id="2747330at2759"/>
<evidence type="ECO:0000256" key="8">
    <source>
        <dbReference type="ARBA" id="ARBA00023145"/>
    </source>
</evidence>
<protein>
    <submittedName>
        <fullName evidence="14">Acid protease</fullName>
    </submittedName>
</protein>
<dbReference type="InterPro" id="IPR034163">
    <property type="entry name" value="Aspergillopepsin-like_cat_dom"/>
</dbReference>
<feature type="domain" description="Peptidase A1" evidence="13">
    <location>
        <begin position="106"/>
        <end position="420"/>
    </location>
</feature>
<evidence type="ECO:0000256" key="7">
    <source>
        <dbReference type="ARBA" id="ARBA00022801"/>
    </source>
</evidence>
<dbReference type="FunFam" id="2.40.70.10:FF:000024">
    <property type="entry name" value="Endothiapepsin"/>
    <property type="match status" value="1"/>
</dbReference>
<keyword evidence="5 12" id="KW-0732">Signal</keyword>
<evidence type="ECO:0000256" key="4">
    <source>
        <dbReference type="ARBA" id="ARBA00022670"/>
    </source>
</evidence>
<evidence type="ECO:0000313" key="15">
    <source>
        <dbReference type="Proteomes" id="UP000799291"/>
    </source>
</evidence>
<reference evidence="14" key="1">
    <citation type="journal article" date="2020" name="Stud. Mycol.">
        <title>101 Dothideomycetes genomes: a test case for predicting lifestyles and emergence of pathogens.</title>
        <authorList>
            <person name="Haridas S."/>
            <person name="Albert R."/>
            <person name="Binder M."/>
            <person name="Bloem J."/>
            <person name="Labutti K."/>
            <person name="Salamov A."/>
            <person name="Andreopoulos B."/>
            <person name="Baker S."/>
            <person name="Barry K."/>
            <person name="Bills G."/>
            <person name="Bluhm B."/>
            <person name="Cannon C."/>
            <person name="Castanera R."/>
            <person name="Culley D."/>
            <person name="Daum C."/>
            <person name="Ezra D."/>
            <person name="Gonzalez J."/>
            <person name="Henrissat B."/>
            <person name="Kuo A."/>
            <person name="Liang C."/>
            <person name="Lipzen A."/>
            <person name="Lutzoni F."/>
            <person name="Magnuson J."/>
            <person name="Mondo S."/>
            <person name="Nolan M."/>
            <person name="Ohm R."/>
            <person name="Pangilinan J."/>
            <person name="Park H.-J."/>
            <person name="Ramirez L."/>
            <person name="Alfaro M."/>
            <person name="Sun H."/>
            <person name="Tritt A."/>
            <person name="Yoshinaga Y."/>
            <person name="Zwiers L.-H."/>
            <person name="Turgeon B."/>
            <person name="Goodwin S."/>
            <person name="Spatafora J."/>
            <person name="Crous P."/>
            <person name="Grigoriev I."/>
        </authorList>
    </citation>
    <scope>NUCLEOTIDE SEQUENCE</scope>
    <source>
        <strain evidence="14">CBS 122367</strain>
    </source>
</reference>
<dbReference type="Gene3D" id="2.40.70.10">
    <property type="entry name" value="Acid Proteases"/>
    <property type="match status" value="2"/>
</dbReference>
<keyword evidence="4 11" id="KW-0645">Protease</keyword>
<evidence type="ECO:0000313" key="14">
    <source>
        <dbReference type="EMBL" id="KAF2682064.1"/>
    </source>
</evidence>
<keyword evidence="7 11" id="KW-0378">Hydrolase</keyword>
<organism evidence="14 15">
    <name type="scientific">Lentithecium fluviatile CBS 122367</name>
    <dbReference type="NCBI Taxonomy" id="1168545"/>
    <lineage>
        <taxon>Eukaryota</taxon>
        <taxon>Fungi</taxon>
        <taxon>Dikarya</taxon>
        <taxon>Ascomycota</taxon>
        <taxon>Pezizomycotina</taxon>
        <taxon>Dothideomycetes</taxon>
        <taxon>Pleosporomycetidae</taxon>
        <taxon>Pleosporales</taxon>
        <taxon>Massarineae</taxon>
        <taxon>Lentitheciaceae</taxon>
        <taxon>Lentithecium</taxon>
    </lineage>
</organism>
<keyword evidence="6 11" id="KW-0064">Aspartyl protease</keyword>
<evidence type="ECO:0000259" key="13">
    <source>
        <dbReference type="PROSITE" id="PS51767"/>
    </source>
</evidence>
<dbReference type="GO" id="GO:0006508">
    <property type="term" value="P:proteolysis"/>
    <property type="evidence" value="ECO:0007669"/>
    <property type="project" value="UniProtKB-KW"/>
</dbReference>
<dbReference type="InterPro" id="IPR001969">
    <property type="entry name" value="Aspartic_peptidase_AS"/>
</dbReference>
<evidence type="ECO:0000256" key="2">
    <source>
        <dbReference type="ARBA" id="ARBA00007447"/>
    </source>
</evidence>
<keyword evidence="15" id="KW-1185">Reference proteome</keyword>
<dbReference type="FunFam" id="2.40.70.10:FF:000026">
    <property type="entry name" value="Endothiapepsin"/>
    <property type="match status" value="1"/>
</dbReference>
<dbReference type="GO" id="GO:0005576">
    <property type="term" value="C:extracellular region"/>
    <property type="evidence" value="ECO:0007669"/>
    <property type="project" value="UniProtKB-SubCell"/>
</dbReference>
<dbReference type="InterPro" id="IPR033121">
    <property type="entry name" value="PEPTIDASE_A1"/>
</dbReference>
<evidence type="ECO:0000256" key="12">
    <source>
        <dbReference type="SAM" id="SignalP"/>
    </source>
</evidence>
<keyword evidence="8" id="KW-0865">Zymogen</keyword>
<evidence type="ECO:0000256" key="6">
    <source>
        <dbReference type="ARBA" id="ARBA00022750"/>
    </source>
</evidence>
<gene>
    <name evidence="14" type="ORF">K458DRAFT_307733</name>
</gene>